<evidence type="ECO:0000313" key="4">
    <source>
        <dbReference type="Proteomes" id="UP000253940"/>
    </source>
</evidence>
<dbReference type="Pfam" id="PF13646">
    <property type="entry name" value="HEAT_2"/>
    <property type="match status" value="3"/>
</dbReference>
<dbReference type="InterPro" id="IPR004155">
    <property type="entry name" value="PBS_lyase_HEAT"/>
</dbReference>
<dbReference type="GO" id="GO:0016491">
    <property type="term" value="F:oxidoreductase activity"/>
    <property type="evidence" value="ECO:0007669"/>
    <property type="project" value="TreeGrafter"/>
</dbReference>
<evidence type="ECO:0000313" key="3">
    <source>
        <dbReference type="EMBL" id="AXI04315.1"/>
    </source>
</evidence>
<reference evidence="3 4" key="1">
    <citation type="submission" date="2018-07" db="EMBL/GenBank/DDBJ databases">
        <title>Genome sequencing of Moraxellaceae gen. HYN0046.</title>
        <authorList>
            <person name="Kim M."/>
            <person name="Yi H."/>
        </authorList>
    </citation>
    <scope>NUCLEOTIDE SEQUENCE [LARGE SCALE GENOMIC DNA]</scope>
    <source>
        <strain evidence="3 4">HYN0046</strain>
    </source>
</reference>
<proteinExistence type="predicted"/>
<accession>A0A345PAK6</accession>
<dbReference type="EMBL" id="CP031222">
    <property type="protein sequence ID" value="AXI04315.1"/>
    <property type="molecule type" value="Genomic_DNA"/>
</dbReference>
<name>A0A345PAK6_9GAMM</name>
<dbReference type="PANTHER" id="PTHR12697:SF5">
    <property type="entry name" value="DEOXYHYPUSINE HYDROXYLASE"/>
    <property type="match status" value="1"/>
</dbReference>
<dbReference type="InterPro" id="IPR021133">
    <property type="entry name" value="HEAT_type_2"/>
</dbReference>
<dbReference type="Pfam" id="PF02985">
    <property type="entry name" value="HEAT"/>
    <property type="match status" value="1"/>
</dbReference>
<dbReference type="RefSeq" id="WP_114900423.1">
    <property type="nucleotide sequence ID" value="NZ_CP031222.1"/>
</dbReference>
<dbReference type="PROSITE" id="PS50077">
    <property type="entry name" value="HEAT_REPEAT"/>
    <property type="match status" value="1"/>
</dbReference>
<dbReference type="SMART" id="SM00567">
    <property type="entry name" value="EZ_HEAT"/>
    <property type="match status" value="8"/>
</dbReference>
<dbReference type="PANTHER" id="PTHR12697">
    <property type="entry name" value="PBS LYASE HEAT-LIKE PROTEIN"/>
    <property type="match status" value="1"/>
</dbReference>
<evidence type="ECO:0000256" key="1">
    <source>
        <dbReference type="ARBA" id="ARBA00022737"/>
    </source>
</evidence>
<keyword evidence="4" id="KW-1185">Reference proteome</keyword>
<dbReference type="OrthoDB" id="3464935at2"/>
<dbReference type="SUPFAM" id="SSF48371">
    <property type="entry name" value="ARM repeat"/>
    <property type="match status" value="2"/>
</dbReference>
<dbReference type="InterPro" id="IPR011989">
    <property type="entry name" value="ARM-like"/>
</dbReference>
<dbReference type="AlphaFoldDB" id="A0A345PAK6"/>
<dbReference type="Gene3D" id="1.25.10.10">
    <property type="entry name" value="Leucine-rich Repeat Variant"/>
    <property type="match status" value="3"/>
</dbReference>
<dbReference type="KEGG" id="mbah:HYN46_16620"/>
<evidence type="ECO:0000256" key="2">
    <source>
        <dbReference type="ARBA" id="ARBA00045876"/>
    </source>
</evidence>
<organism evidence="3 4">
    <name type="scientific">Aquirhabdus parva</name>
    <dbReference type="NCBI Taxonomy" id="2283318"/>
    <lineage>
        <taxon>Bacteria</taxon>
        <taxon>Pseudomonadati</taxon>
        <taxon>Pseudomonadota</taxon>
        <taxon>Gammaproteobacteria</taxon>
        <taxon>Moraxellales</taxon>
        <taxon>Moraxellaceae</taxon>
        <taxon>Aquirhabdus</taxon>
    </lineage>
</organism>
<dbReference type="InterPro" id="IPR016024">
    <property type="entry name" value="ARM-type_fold"/>
</dbReference>
<sequence>MSEPLDRLHDQTQNDWIDEELAEIRQRLSDEDAGIRRIALLDLAELDDEQTIPWYLHALRHDPASEVRQEAARLLAAWETDPVVSALCHALTDDSETVRELAAQSLSEFKLHISGRIILPWADHTETYVRIAALRALRELRLPESFATAQNNLSHPSPAVRREAVGVLGWLKHTDALPRLAEIANQDEHAEVRRIATGALGYAQDSSVLPALLHALRDDIWQVREEAAHTLGKLRLQGATNALISALSDEYWQVRIHAARSLGKLKAPAATIPLLTTLEHSISNLRKEAALALGEIGNEQAKSGLEIALSDGDPEVRKAVRIALSQLNLQASTQS</sequence>
<keyword evidence="1" id="KW-0677">Repeat</keyword>
<dbReference type="InterPro" id="IPR000357">
    <property type="entry name" value="HEAT"/>
</dbReference>
<gene>
    <name evidence="3" type="ORF">HYN46_16620</name>
</gene>
<comment type="function">
    <text evidence="2">Catalyzes the hydroxylation of the N(6)-(4-aminobutyl)-L-lysine intermediate produced by deoxyhypusine synthase/DHPS on a critical lysine of the eukaryotic translation initiation factor 5A/eIF-5A. This is the second step of the post-translational modification of that lysine into an unusual amino acid residue named hypusine. Hypusination is unique to mature eIF-5A factor and is essential for its function.</text>
</comment>
<dbReference type="Proteomes" id="UP000253940">
    <property type="component" value="Chromosome"/>
</dbReference>
<protein>
    <submittedName>
        <fullName evidence="3">HEAT repeat domain-containing protein</fullName>
    </submittedName>
</protein>